<evidence type="ECO:0000256" key="2">
    <source>
        <dbReference type="ARBA" id="ARBA00002953"/>
    </source>
</evidence>
<evidence type="ECO:0000256" key="4">
    <source>
        <dbReference type="ARBA" id="ARBA00009000"/>
    </source>
</evidence>
<keyword evidence="9 10" id="KW-0119">Carbohydrate metabolism</keyword>
<comment type="subunit">
    <text evidence="10">Monomer.</text>
</comment>
<dbReference type="SUPFAM" id="SSF81296">
    <property type="entry name" value="E set domains"/>
    <property type="match status" value="1"/>
</dbReference>
<comment type="catalytic activity">
    <reaction evidence="1 10">
        <text>Transfers a segment of a (1-&gt;4)-alpha-D-glucan chain to a primary hydroxy group in a similar glucan chain.</text>
        <dbReference type="EC" id="2.4.1.18"/>
    </reaction>
</comment>
<dbReference type="InterPro" id="IPR013780">
    <property type="entry name" value="Glyco_hydro_b"/>
</dbReference>
<dbReference type="InterPro" id="IPR006047">
    <property type="entry name" value="GH13_cat_dom"/>
</dbReference>
<dbReference type="Proteomes" id="UP000249910">
    <property type="component" value="Chromosome"/>
</dbReference>
<dbReference type="HAMAP" id="MF_00685">
    <property type="entry name" value="GlgB"/>
    <property type="match status" value="1"/>
</dbReference>
<evidence type="ECO:0000256" key="5">
    <source>
        <dbReference type="ARBA" id="ARBA00022600"/>
    </source>
</evidence>
<proteinExistence type="inferred from homology"/>
<evidence type="ECO:0000256" key="7">
    <source>
        <dbReference type="ARBA" id="ARBA00022679"/>
    </source>
</evidence>
<dbReference type="PIRSF" id="PIRSF000463">
    <property type="entry name" value="GlgB"/>
    <property type="match status" value="1"/>
</dbReference>
<feature type="domain" description="Glycosyl hydrolase family 13 catalytic" evidence="11">
    <location>
        <begin position="162"/>
        <end position="516"/>
    </location>
</feature>
<dbReference type="CDD" id="cd02855">
    <property type="entry name" value="E_set_GBE_prok_N"/>
    <property type="match status" value="1"/>
</dbReference>
<dbReference type="InterPro" id="IPR004193">
    <property type="entry name" value="Glyco_hydro_13_N"/>
</dbReference>
<dbReference type="SUPFAM" id="SSF51445">
    <property type="entry name" value="(Trans)glycosidases"/>
    <property type="match status" value="1"/>
</dbReference>
<dbReference type="NCBIfam" id="TIGR01515">
    <property type="entry name" value="branching_enzym"/>
    <property type="match status" value="1"/>
</dbReference>
<dbReference type="NCBIfam" id="NF008967">
    <property type="entry name" value="PRK12313.1"/>
    <property type="match status" value="1"/>
</dbReference>
<evidence type="ECO:0000313" key="13">
    <source>
        <dbReference type="Proteomes" id="UP000249910"/>
    </source>
</evidence>
<dbReference type="SMART" id="SM00642">
    <property type="entry name" value="Aamy"/>
    <property type="match status" value="1"/>
</dbReference>
<dbReference type="InterPro" id="IPR006407">
    <property type="entry name" value="GlgB"/>
</dbReference>
<dbReference type="NCBIfam" id="NF003811">
    <property type="entry name" value="PRK05402.1"/>
    <property type="match status" value="1"/>
</dbReference>
<dbReference type="PANTHER" id="PTHR43651">
    <property type="entry name" value="1,4-ALPHA-GLUCAN-BRANCHING ENZYME"/>
    <property type="match status" value="1"/>
</dbReference>
<gene>
    <name evidence="10" type="primary">glgB</name>
    <name evidence="12" type="ORF">CDV26_08540</name>
</gene>
<dbReference type="RefSeq" id="WP_088773482.1">
    <property type="nucleotide sequence ID" value="NZ_CP022132.1"/>
</dbReference>
<evidence type="ECO:0000256" key="9">
    <source>
        <dbReference type="ARBA" id="ARBA00023277"/>
    </source>
</evidence>
<evidence type="ECO:0000259" key="11">
    <source>
        <dbReference type="SMART" id="SM00642"/>
    </source>
</evidence>
<evidence type="ECO:0000256" key="8">
    <source>
        <dbReference type="ARBA" id="ARBA00023056"/>
    </source>
</evidence>
<organism evidence="12 13">
    <name type="scientific">Francisella halioticida</name>
    <dbReference type="NCBI Taxonomy" id="549298"/>
    <lineage>
        <taxon>Bacteria</taxon>
        <taxon>Pseudomonadati</taxon>
        <taxon>Pseudomonadota</taxon>
        <taxon>Gammaproteobacteria</taxon>
        <taxon>Thiotrichales</taxon>
        <taxon>Francisellaceae</taxon>
        <taxon>Francisella</taxon>
    </lineage>
</organism>
<dbReference type="Pfam" id="PF02806">
    <property type="entry name" value="Alpha-amylase_C"/>
    <property type="match status" value="1"/>
</dbReference>
<comment type="function">
    <text evidence="2 10">Catalyzes the formation of the alpha-1,6-glucosidic linkages in glycogen by scission of a 1,4-alpha-linked oligosaccharide from growing alpha-1,4-glucan chains and the subsequent attachment of the oligosaccharide to the alpha-1,6 position.</text>
</comment>
<dbReference type="EC" id="2.4.1.18" evidence="10"/>
<protein>
    <recommendedName>
        <fullName evidence="10">1,4-alpha-glucan branching enzyme GlgB</fullName>
        <ecNumber evidence="10">2.4.1.18</ecNumber>
    </recommendedName>
    <alternativeName>
        <fullName evidence="10">1,4-alpha-D-glucan:1,4-alpha-D-glucan 6-glucosyl-transferase</fullName>
    </alternativeName>
    <alternativeName>
        <fullName evidence="10">Alpha-(1-&gt;4)-glucan branching enzyme</fullName>
    </alternativeName>
    <alternativeName>
        <fullName evidence="10">Glycogen branching enzyme</fullName>
        <shortName evidence="10">BE</shortName>
    </alternativeName>
</protein>
<reference evidence="12 13" key="1">
    <citation type="submission" date="2017-06" db="EMBL/GenBank/DDBJ databases">
        <title>Complete genome of Francisella halioticida.</title>
        <authorList>
            <person name="Sjodin A."/>
        </authorList>
    </citation>
    <scope>NUCLEOTIDE SEQUENCE [LARGE SCALE GENOMIC DNA]</scope>
    <source>
        <strain evidence="12 13">DSM 23729</strain>
    </source>
</reference>
<dbReference type="EMBL" id="CP022132">
    <property type="protein sequence ID" value="ASG69039.1"/>
    <property type="molecule type" value="Genomic_DNA"/>
</dbReference>
<evidence type="ECO:0000256" key="1">
    <source>
        <dbReference type="ARBA" id="ARBA00000826"/>
    </source>
</evidence>
<accession>A0ABM6M2D5</accession>
<name>A0ABM6M2D5_9GAMM</name>
<dbReference type="InterPro" id="IPR037439">
    <property type="entry name" value="Branching_enzy"/>
</dbReference>
<dbReference type="InterPro" id="IPR017853">
    <property type="entry name" value="GH"/>
</dbReference>
<dbReference type="InterPro" id="IPR006048">
    <property type="entry name" value="A-amylase/branching_C"/>
</dbReference>
<dbReference type="InterPro" id="IPR014756">
    <property type="entry name" value="Ig_E-set"/>
</dbReference>
<dbReference type="InterPro" id="IPR013783">
    <property type="entry name" value="Ig-like_fold"/>
</dbReference>
<evidence type="ECO:0000256" key="3">
    <source>
        <dbReference type="ARBA" id="ARBA00004964"/>
    </source>
</evidence>
<dbReference type="Pfam" id="PF00128">
    <property type="entry name" value="Alpha-amylase"/>
    <property type="match status" value="1"/>
</dbReference>
<feature type="active site" description="Nucleophile" evidence="10">
    <location>
        <position position="318"/>
    </location>
</feature>
<dbReference type="PANTHER" id="PTHR43651:SF3">
    <property type="entry name" value="1,4-ALPHA-GLUCAN-BRANCHING ENZYME"/>
    <property type="match status" value="1"/>
</dbReference>
<keyword evidence="7 10" id="KW-0808">Transferase</keyword>
<keyword evidence="6 10" id="KW-0328">Glycosyltransferase</keyword>
<keyword evidence="8 10" id="KW-0320">Glycogen biosynthesis</keyword>
<dbReference type="Pfam" id="PF02922">
    <property type="entry name" value="CBM_48"/>
    <property type="match status" value="1"/>
</dbReference>
<dbReference type="SUPFAM" id="SSF51011">
    <property type="entry name" value="Glycosyl hydrolase domain"/>
    <property type="match status" value="1"/>
</dbReference>
<dbReference type="CDD" id="cd11322">
    <property type="entry name" value="AmyAc_Glg_BE"/>
    <property type="match status" value="1"/>
</dbReference>
<keyword evidence="5 10" id="KW-0321">Glycogen metabolism</keyword>
<sequence>MKKLKQSFDTNTHISDLDKCYFHEGKHIYAYNFMGAHKAREDKVTGIRFTTWAPNAKNICVIGDFSFWGINDKYYMKAISELGLWSIFIPEAKEGDKYKFVVTNKDTNQQVHKSDPYAVLSELRPSTASIINTKTKYKWHDDKWLKKRAKVDYYQNPINTYELHLASWKTKDDEFMSYDEIAETLPKYVKEMGYTHVEFMPLHEHPLDASWGYQPTGFYSVNSRHGDSVGLKRLIDKLHNKNIGVILDWVPGHFCKDLHGLINFDGSACYEYQNYNKAENKGWGTKNFDLGRSEVKCFLISNAMYWINEFHIDGIRVDAVSNILYLNYDREDGQWEPNIYGGHENLEGATFLKELNSVLKHTCKGALTIAEESSSWPDISTPVEDGGLGFDFKWNMGWMNDTLRYIALDPVYRKYHHNLITFSMVYHYSEKFILSISHDEVVHGKKSLINKMWGDLWNKYAGLRLYMTYMIGHPGKKLIFMGSEFGQFVEWREYEQLQWQVVDEYDAHKQTLTFFKELNDFYRRETALWECDYDHQGFNWIDANNSEQSILSFVRNDKAGNHLIFICNFTPEVYYNYHLGVPRAGSYKEVFNSDELKFGGSGQIIENKIFTEQENLHSFDQRLSIKIPPMATLVLKPVAS</sequence>
<evidence type="ECO:0000256" key="10">
    <source>
        <dbReference type="HAMAP-Rule" id="MF_00685"/>
    </source>
</evidence>
<comment type="pathway">
    <text evidence="3 10">Glycan biosynthesis; glycogen biosynthesis.</text>
</comment>
<comment type="similarity">
    <text evidence="4 10">Belongs to the glycosyl hydrolase 13 family. GlgB subfamily.</text>
</comment>
<dbReference type="InterPro" id="IPR044143">
    <property type="entry name" value="GlgB_N_E_set_prok"/>
</dbReference>
<keyword evidence="13" id="KW-1185">Reference proteome</keyword>
<evidence type="ECO:0000256" key="6">
    <source>
        <dbReference type="ARBA" id="ARBA00022676"/>
    </source>
</evidence>
<dbReference type="Gene3D" id="3.20.20.80">
    <property type="entry name" value="Glycosidases"/>
    <property type="match status" value="1"/>
</dbReference>
<dbReference type="Gene3D" id="2.60.40.1180">
    <property type="entry name" value="Golgi alpha-mannosidase II"/>
    <property type="match status" value="1"/>
</dbReference>
<dbReference type="Gene3D" id="2.60.40.10">
    <property type="entry name" value="Immunoglobulins"/>
    <property type="match status" value="1"/>
</dbReference>
<feature type="active site" description="Proton donor" evidence="10">
    <location>
        <position position="371"/>
    </location>
</feature>
<evidence type="ECO:0000313" key="12">
    <source>
        <dbReference type="EMBL" id="ASG69039.1"/>
    </source>
</evidence>